<dbReference type="Gene3D" id="3.30.559.10">
    <property type="entry name" value="Chloramphenicol acetyltransferase-like domain"/>
    <property type="match status" value="2"/>
</dbReference>
<dbReference type="InterPro" id="IPR023213">
    <property type="entry name" value="CAT-like_dom_sf"/>
</dbReference>
<organism evidence="1 2">
    <name type="scientific">Colletotrichum tofieldiae</name>
    <dbReference type="NCBI Taxonomy" id="708197"/>
    <lineage>
        <taxon>Eukaryota</taxon>
        <taxon>Fungi</taxon>
        <taxon>Dikarya</taxon>
        <taxon>Ascomycota</taxon>
        <taxon>Pezizomycotina</taxon>
        <taxon>Sordariomycetes</taxon>
        <taxon>Hypocreomycetidae</taxon>
        <taxon>Glomerellales</taxon>
        <taxon>Glomerellaceae</taxon>
        <taxon>Colletotrichum</taxon>
        <taxon>Colletotrichum spaethianum species complex</taxon>
    </lineage>
</organism>
<reference evidence="1 2" key="1">
    <citation type="submission" date="2015-06" db="EMBL/GenBank/DDBJ databases">
        <title>Survival trade-offs in plant roots during colonization by closely related pathogenic and mutualistic fungi.</title>
        <authorList>
            <person name="Hacquard S."/>
            <person name="Kracher B."/>
            <person name="Hiruma K."/>
            <person name="Weinman A."/>
            <person name="Muench P."/>
            <person name="Garrido Oter R."/>
            <person name="Ver Loren van Themaat E."/>
            <person name="Dallerey J.-F."/>
            <person name="Damm U."/>
            <person name="Henrissat B."/>
            <person name="Lespinet O."/>
            <person name="Thon M."/>
            <person name="Kemen E."/>
            <person name="McHardy A.C."/>
            <person name="Schulze-Lefert P."/>
            <person name="O'Connell R.J."/>
        </authorList>
    </citation>
    <scope>NUCLEOTIDE SEQUENCE [LARGE SCALE GENOMIC DNA]</scope>
    <source>
        <strain evidence="1 2">0861</strain>
    </source>
</reference>
<dbReference type="AlphaFoldDB" id="A0A161W2C4"/>
<dbReference type="Proteomes" id="UP000076552">
    <property type="component" value="Unassembled WGS sequence"/>
</dbReference>
<dbReference type="EMBL" id="LFIV01000006">
    <property type="protein sequence ID" value="KZL77658.1"/>
    <property type="molecule type" value="Genomic_DNA"/>
</dbReference>
<keyword evidence="2" id="KW-1185">Reference proteome</keyword>
<evidence type="ECO:0000313" key="2">
    <source>
        <dbReference type="Proteomes" id="UP000076552"/>
    </source>
</evidence>
<evidence type="ECO:0000313" key="1">
    <source>
        <dbReference type="EMBL" id="KZL77658.1"/>
    </source>
</evidence>
<dbReference type="STRING" id="708197.A0A161W2C4"/>
<name>A0A161W2C4_9PEZI</name>
<sequence>MFGIFSSTPQAPPCVPTDRVIPVGYFDDTVVFRTFVMYTMFVFPEVLDTEKLRTSLEDVVRRPDWDKLSARLRRNDRGELEHRIPRTFSKERPAISYDHVDCSDTMIGNHPAGSRIPGPPSDGRPAVVGNPDELLDLIHGPDTPKVLNDYLYTDRSELGLRIVSFKNATVIVLHWIHLAFDAIAKKSLLEAWSLALKGKRDEIAKPLPLDAYALKDLGKSPTTPHVLADRRMSVFGIAWWVLRNVYRLAFRSKEHRMVCVPAEFLAKLKEKAMKELGEEATASTKAIPFLSEGDVLVAWVTRLSLSTLSEDSKRLQAYQWRPVLTDLVPPGRPFLCNCVGFLVTLLTASDIMKKPLSYLASEIRRSIAEQGTREQVEAYSSLIRKDLRNKSPPLFGDGSMQLLMFSNWHKANIYGFDVSAAAIEPRDTPLLPSYVQTVQGPYNFTDGIIILGKDTHGNYWLSGHKVRGDWGAMMRKMAEDS</sequence>
<gene>
    <name evidence="1" type="ORF">CT0861_12027</name>
</gene>
<accession>A0A161W2C4</accession>
<proteinExistence type="predicted"/>
<comment type="caution">
    <text evidence="1">The sequence shown here is derived from an EMBL/GenBank/DDBJ whole genome shotgun (WGS) entry which is preliminary data.</text>
</comment>
<protein>
    <submittedName>
        <fullName evidence="1">LysR family regulatory protein</fullName>
    </submittedName>
</protein>